<evidence type="ECO:0000313" key="1">
    <source>
        <dbReference type="EMBL" id="JAH61821.1"/>
    </source>
</evidence>
<dbReference type="AlphaFoldDB" id="A0A0E9U7L2"/>
<name>A0A0E9U7L2_ANGAN</name>
<protein>
    <submittedName>
        <fullName evidence="1">Uncharacterized protein</fullName>
    </submittedName>
</protein>
<sequence>MRRGGGLHPYLMEPLRRYVHKINVYFITHFIILLS</sequence>
<organism evidence="1">
    <name type="scientific">Anguilla anguilla</name>
    <name type="common">European freshwater eel</name>
    <name type="synonym">Muraena anguilla</name>
    <dbReference type="NCBI Taxonomy" id="7936"/>
    <lineage>
        <taxon>Eukaryota</taxon>
        <taxon>Metazoa</taxon>
        <taxon>Chordata</taxon>
        <taxon>Craniata</taxon>
        <taxon>Vertebrata</taxon>
        <taxon>Euteleostomi</taxon>
        <taxon>Actinopterygii</taxon>
        <taxon>Neopterygii</taxon>
        <taxon>Teleostei</taxon>
        <taxon>Anguilliformes</taxon>
        <taxon>Anguillidae</taxon>
        <taxon>Anguilla</taxon>
    </lineage>
</organism>
<reference evidence="1" key="1">
    <citation type="submission" date="2014-11" db="EMBL/GenBank/DDBJ databases">
        <authorList>
            <person name="Amaro Gonzalez C."/>
        </authorList>
    </citation>
    <scope>NUCLEOTIDE SEQUENCE</scope>
</reference>
<accession>A0A0E9U7L2</accession>
<dbReference type="EMBL" id="GBXM01046756">
    <property type="protein sequence ID" value="JAH61821.1"/>
    <property type="molecule type" value="Transcribed_RNA"/>
</dbReference>
<reference evidence="1" key="2">
    <citation type="journal article" date="2015" name="Fish Shellfish Immunol.">
        <title>Early steps in the European eel (Anguilla anguilla)-Vibrio vulnificus interaction in the gills: Role of the RtxA13 toxin.</title>
        <authorList>
            <person name="Callol A."/>
            <person name="Pajuelo D."/>
            <person name="Ebbesson L."/>
            <person name="Teles M."/>
            <person name="MacKenzie S."/>
            <person name="Amaro C."/>
        </authorList>
    </citation>
    <scope>NUCLEOTIDE SEQUENCE</scope>
</reference>
<proteinExistence type="predicted"/>